<dbReference type="Gene3D" id="3.40.50.720">
    <property type="entry name" value="NAD(P)-binding Rossmann-like Domain"/>
    <property type="match status" value="1"/>
</dbReference>
<accession>A0A559JFZ6</accession>
<comment type="caution">
    <text evidence="2">The sequence shown here is derived from an EMBL/GenBank/DDBJ whole genome shotgun (WGS) entry which is preliminary data.</text>
</comment>
<dbReference type="InterPro" id="IPR036291">
    <property type="entry name" value="NAD(P)-bd_dom_sf"/>
</dbReference>
<dbReference type="PANTHER" id="PTHR43157">
    <property type="entry name" value="PHOSPHATIDYLINOSITOL-GLYCAN BIOSYNTHESIS CLASS F PROTEIN-RELATED"/>
    <property type="match status" value="1"/>
</dbReference>
<name>A0A559JFZ6_9BACL</name>
<sequence length="107" mass="12506">MGGHCTKDWKREREFLVADLSLQSSIRKVSEEFKKKYSDLHVLGNLGRLRIWEKQLTQQGVERMFVVNMISHFLLMNELLDILKKRCPSRVVTVIGNPAFLKHPNIN</sequence>
<dbReference type="SUPFAM" id="SSF51735">
    <property type="entry name" value="NAD(P)-binding Rossmann-fold domains"/>
    <property type="match status" value="1"/>
</dbReference>
<dbReference type="PANTHER" id="PTHR43157:SF31">
    <property type="entry name" value="PHOSPHATIDYLINOSITOL-GLYCAN BIOSYNTHESIS CLASS F PROTEIN"/>
    <property type="match status" value="1"/>
</dbReference>
<proteinExistence type="predicted"/>
<dbReference type="OrthoDB" id="9809821at2"/>
<keyword evidence="3" id="KW-1185">Reference proteome</keyword>
<dbReference type="Pfam" id="PF00106">
    <property type="entry name" value="adh_short"/>
    <property type="match status" value="1"/>
</dbReference>
<protein>
    <submittedName>
        <fullName evidence="2">SDR family NAD(P)-dependent oxidoreductase</fullName>
    </submittedName>
</protein>
<dbReference type="EMBL" id="VNJJ01000008">
    <property type="protein sequence ID" value="TVX98801.1"/>
    <property type="molecule type" value="Genomic_DNA"/>
</dbReference>
<dbReference type="InterPro" id="IPR002347">
    <property type="entry name" value="SDR_fam"/>
</dbReference>
<dbReference type="RefSeq" id="WP_144703838.1">
    <property type="nucleotide sequence ID" value="NZ_VNJJ01000008.1"/>
</dbReference>
<organism evidence="2 3">
    <name type="scientific">Cohnella terricola</name>
    <dbReference type="NCBI Taxonomy" id="1289167"/>
    <lineage>
        <taxon>Bacteria</taxon>
        <taxon>Bacillati</taxon>
        <taxon>Bacillota</taxon>
        <taxon>Bacilli</taxon>
        <taxon>Bacillales</taxon>
        <taxon>Paenibacillaceae</taxon>
        <taxon>Cohnella</taxon>
    </lineage>
</organism>
<evidence type="ECO:0000256" key="1">
    <source>
        <dbReference type="ARBA" id="ARBA00023002"/>
    </source>
</evidence>
<evidence type="ECO:0000313" key="3">
    <source>
        <dbReference type="Proteomes" id="UP000316330"/>
    </source>
</evidence>
<reference evidence="2 3" key="1">
    <citation type="submission" date="2019-07" db="EMBL/GenBank/DDBJ databases">
        <authorList>
            <person name="Kim J."/>
        </authorList>
    </citation>
    <scope>NUCLEOTIDE SEQUENCE [LARGE SCALE GENOMIC DNA]</scope>
    <source>
        <strain evidence="2 3">G13</strain>
    </source>
</reference>
<dbReference type="GO" id="GO:0016491">
    <property type="term" value="F:oxidoreductase activity"/>
    <property type="evidence" value="ECO:0007669"/>
    <property type="project" value="UniProtKB-KW"/>
</dbReference>
<gene>
    <name evidence="2" type="ORF">FPZ45_15075</name>
</gene>
<dbReference type="Proteomes" id="UP000316330">
    <property type="component" value="Unassembled WGS sequence"/>
</dbReference>
<dbReference type="AlphaFoldDB" id="A0A559JFZ6"/>
<keyword evidence="1" id="KW-0560">Oxidoreductase</keyword>
<evidence type="ECO:0000313" key="2">
    <source>
        <dbReference type="EMBL" id="TVX98801.1"/>
    </source>
</evidence>